<comment type="caution">
    <text evidence="1">The sequence shown here is derived from an EMBL/GenBank/DDBJ whole genome shotgun (WGS) entry which is preliminary data.</text>
</comment>
<reference evidence="1 2" key="1">
    <citation type="submission" date="2017-08" db="EMBL/GenBank/DDBJ databases">
        <title>Draft Genome Sequence of the Marine Bacterium Oceanimonas baumannii ATCC 700832.</title>
        <authorList>
            <person name="Mcclelland W.D."/>
            <person name="Brennan M.A."/>
            <person name="Trachtenberg A.M."/>
            <person name="Maclea K.S."/>
        </authorList>
    </citation>
    <scope>NUCLEOTIDE SEQUENCE [LARGE SCALE GENOMIC DNA]</scope>
    <source>
        <strain evidence="1 2">ATCC 700832</strain>
    </source>
</reference>
<dbReference type="Proteomes" id="UP000243640">
    <property type="component" value="Unassembled WGS sequence"/>
</dbReference>
<organism evidence="1 2">
    <name type="scientific">Oceanimonas baumannii</name>
    <dbReference type="NCBI Taxonomy" id="129578"/>
    <lineage>
        <taxon>Bacteria</taxon>
        <taxon>Pseudomonadati</taxon>
        <taxon>Pseudomonadota</taxon>
        <taxon>Gammaproteobacteria</taxon>
        <taxon>Aeromonadales</taxon>
        <taxon>Aeromonadaceae</taxon>
        <taxon>Oceanimonas</taxon>
    </lineage>
</organism>
<proteinExistence type="predicted"/>
<evidence type="ECO:0000313" key="2">
    <source>
        <dbReference type="Proteomes" id="UP000243640"/>
    </source>
</evidence>
<sequence length="63" mass="7065">MGELADEGITTMCSVYERYAGAVVIDTITLLGLHKQHNRCLRVNKSMAYKGFMITFMMGARGY</sequence>
<gene>
    <name evidence="1" type="ORF">B6S09_11220</name>
</gene>
<protein>
    <submittedName>
        <fullName evidence="1">Uncharacterized protein</fullName>
    </submittedName>
</protein>
<dbReference type="AlphaFoldDB" id="A0A235CHB5"/>
<accession>A0A235CHB5</accession>
<dbReference type="EMBL" id="NQJF01000008">
    <property type="protein sequence ID" value="OYD24011.1"/>
    <property type="molecule type" value="Genomic_DNA"/>
</dbReference>
<evidence type="ECO:0000313" key="1">
    <source>
        <dbReference type="EMBL" id="OYD24011.1"/>
    </source>
</evidence>
<name>A0A235CHB5_9GAMM</name>